<organism evidence="2 3">
    <name type="scientific">Neogemmobacter tilapiae</name>
    <dbReference type="NCBI Taxonomy" id="875041"/>
    <lineage>
        <taxon>Bacteria</taxon>
        <taxon>Pseudomonadati</taxon>
        <taxon>Pseudomonadota</taxon>
        <taxon>Alphaproteobacteria</taxon>
        <taxon>Rhodobacterales</taxon>
        <taxon>Paracoccaceae</taxon>
        <taxon>Neogemmobacter</taxon>
    </lineage>
</organism>
<proteinExistence type="predicted"/>
<sequence>MRSVFGLVLVLGVALAGFAVYMVQGYLNQTQAEVQNLASERAKVGELVEVLAITKPLKFGEELKPEDVQKIYLQKAFLPDGVFIEVDALFPKDAKPRYIQRQLEKFEALTAVKVTEPGQAPGLRLSPGMRAFTIEVDAISGVSGFIKPDDRVDVFWSGTVGSEGKSITQSILFQLRVIAVDQSSNTDAVQATVARTVTVEVTSDQVAVLAQAQNTGSLRLSLAGTDAQAPDAPIITTTETMLGIVEAPVIEAAPVVAEEVCTTRERKGTEVVETPIDCATRQPLIP</sequence>
<evidence type="ECO:0000313" key="2">
    <source>
        <dbReference type="EMBL" id="GHC49262.1"/>
    </source>
</evidence>
<evidence type="ECO:0000313" key="3">
    <source>
        <dbReference type="Proteomes" id="UP000638981"/>
    </source>
</evidence>
<reference evidence="2" key="1">
    <citation type="journal article" date="2014" name="Int. J. Syst. Evol. Microbiol.">
        <title>Complete genome sequence of Corynebacterium casei LMG S-19264T (=DSM 44701T), isolated from a smear-ripened cheese.</title>
        <authorList>
            <consortium name="US DOE Joint Genome Institute (JGI-PGF)"/>
            <person name="Walter F."/>
            <person name="Albersmeier A."/>
            <person name="Kalinowski J."/>
            <person name="Ruckert C."/>
        </authorList>
    </citation>
    <scope>NUCLEOTIDE SEQUENCE</scope>
    <source>
        <strain evidence="2">KCTC 23310</strain>
    </source>
</reference>
<dbReference type="InterPro" id="IPR031571">
    <property type="entry name" value="RcpC_dom"/>
</dbReference>
<comment type="caution">
    <text evidence="2">The sequence shown here is derived from an EMBL/GenBank/DDBJ whole genome shotgun (WGS) entry which is preliminary data.</text>
</comment>
<feature type="domain" description="Flp pilus assembly protein RcpC/CpaB" evidence="1">
    <location>
        <begin position="125"/>
        <end position="222"/>
    </location>
</feature>
<keyword evidence="3" id="KW-1185">Reference proteome</keyword>
<gene>
    <name evidence="2" type="ORF">GCM10007315_09250</name>
</gene>
<dbReference type="Pfam" id="PF16976">
    <property type="entry name" value="RcpC"/>
    <property type="match status" value="1"/>
</dbReference>
<reference evidence="2" key="2">
    <citation type="submission" date="2020-09" db="EMBL/GenBank/DDBJ databases">
        <authorList>
            <person name="Sun Q."/>
            <person name="Kim S."/>
        </authorList>
    </citation>
    <scope>NUCLEOTIDE SEQUENCE</scope>
    <source>
        <strain evidence="2">KCTC 23310</strain>
    </source>
</reference>
<name>A0A918TI11_9RHOB</name>
<dbReference type="EMBL" id="BMYJ01000002">
    <property type="protein sequence ID" value="GHC49262.1"/>
    <property type="molecule type" value="Genomic_DNA"/>
</dbReference>
<dbReference type="AlphaFoldDB" id="A0A918TI11"/>
<accession>A0A918TI11</accession>
<protein>
    <submittedName>
        <fullName evidence="2">Flp pilus assembly protein CpaB</fullName>
    </submittedName>
</protein>
<dbReference type="RefSeq" id="WP_189410449.1">
    <property type="nucleotide sequence ID" value="NZ_BMYJ01000002.1"/>
</dbReference>
<dbReference type="Proteomes" id="UP000638981">
    <property type="component" value="Unassembled WGS sequence"/>
</dbReference>
<dbReference type="NCBIfam" id="TIGR03177">
    <property type="entry name" value="pilus_cpaB"/>
    <property type="match status" value="1"/>
</dbReference>
<dbReference type="InterPro" id="IPR017592">
    <property type="entry name" value="Pilus_assmbl_Flp-typ_CpaB"/>
</dbReference>
<evidence type="ECO:0000259" key="1">
    <source>
        <dbReference type="Pfam" id="PF16976"/>
    </source>
</evidence>